<proteinExistence type="predicted"/>
<reference evidence="1 2" key="1">
    <citation type="submission" date="2019-04" db="EMBL/GenBank/DDBJ databases">
        <title>Bacillus sediminilitoris sp. nov., isolated from a tidal flat sediment on the East China Sea.</title>
        <authorList>
            <person name="Wei Y."/>
            <person name="Mao H."/>
            <person name="Fang J."/>
        </authorList>
    </citation>
    <scope>NUCLEOTIDE SEQUENCE [LARGE SCALE GENOMIC DNA]</scope>
    <source>
        <strain evidence="1 2">DSL-17</strain>
    </source>
</reference>
<evidence type="ECO:0000313" key="1">
    <source>
        <dbReference type="EMBL" id="THF75280.1"/>
    </source>
</evidence>
<sequence>MFKKTARIQVEKPSFKLFEGEKWLVIMSLIGFILSAGIAIYILQNGEVILPEGNVKDAFSFNAAIAMFILSLAAILPLSGLSARKRKTFRWLMIAATLYSYGIETIQNFRGFNPRFSREGSIIDTVGGMLFGVVSLIIVILGLLLLVQFFRLKKPFHRPLLIMGIRYAFLSVLVANIAGIWMILLQDRFTGDSGNLIVLHGISFHAMQTLIVPCWLLERVQLKEHSKKMLLHVGSIAWMVAIMIIGNQTALGRSVFEGSVLSIVALILLVVWFGTFITALLHYVKAKSSTRLPSNEIGIERGE</sequence>
<dbReference type="AlphaFoldDB" id="A0A4S4BMY4"/>
<accession>A0A4S4BMY4</accession>
<dbReference type="OrthoDB" id="2827528at2"/>
<dbReference type="RefSeq" id="WP_136358533.1">
    <property type="nucleotide sequence ID" value="NZ_CP046266.1"/>
</dbReference>
<comment type="caution">
    <text evidence="1">The sequence shown here is derived from an EMBL/GenBank/DDBJ whole genome shotgun (WGS) entry which is preliminary data.</text>
</comment>
<organism evidence="1 2">
    <name type="scientific">Metabacillus sediminilitoris</name>
    <dbReference type="NCBI Taxonomy" id="2567941"/>
    <lineage>
        <taxon>Bacteria</taxon>
        <taxon>Bacillati</taxon>
        <taxon>Bacillota</taxon>
        <taxon>Bacilli</taxon>
        <taxon>Bacillales</taxon>
        <taxon>Bacillaceae</taxon>
        <taxon>Metabacillus</taxon>
    </lineage>
</organism>
<dbReference type="EMBL" id="SSNT01000028">
    <property type="protein sequence ID" value="THF75280.1"/>
    <property type="molecule type" value="Genomic_DNA"/>
</dbReference>
<protein>
    <submittedName>
        <fullName evidence="1">Uncharacterized protein</fullName>
    </submittedName>
</protein>
<evidence type="ECO:0000313" key="2">
    <source>
        <dbReference type="Proteomes" id="UP000310334"/>
    </source>
</evidence>
<dbReference type="Proteomes" id="UP000310334">
    <property type="component" value="Unassembled WGS sequence"/>
</dbReference>
<keyword evidence="2" id="KW-1185">Reference proteome</keyword>
<name>A0A4S4BMY4_9BACI</name>
<gene>
    <name evidence="1" type="ORF">E6W99_23855</name>
</gene>